<keyword evidence="1" id="KW-1133">Transmembrane helix</keyword>
<evidence type="ECO:0000256" key="1">
    <source>
        <dbReference type="SAM" id="Phobius"/>
    </source>
</evidence>
<keyword evidence="1" id="KW-0812">Transmembrane</keyword>
<proteinExistence type="predicted"/>
<evidence type="ECO:0000313" key="3">
    <source>
        <dbReference type="Proteomes" id="UP000230390"/>
    </source>
</evidence>
<dbReference type="OrthoDB" id="8754476at2"/>
<feature type="transmembrane region" description="Helical" evidence="1">
    <location>
        <begin position="55"/>
        <end position="77"/>
    </location>
</feature>
<keyword evidence="3" id="KW-1185">Reference proteome</keyword>
<name>A0A2G8TDQ6_9BURK</name>
<sequence>MQTDKTRDPGLTAPLSALRDGMASLNTPRGVHKELMAAFASHHRKRRWYQTLSPAQWGVAGSLGGIAAVLLVTMLALQAPMPATGDATASIGRDNGAAFIALDSFERIEQDPAPRMVEATVPRTALASLGVPVSPENAGDLVHAEMLVGHDGHPLALRLAVQ</sequence>
<gene>
    <name evidence="2" type="ORF">CR105_15940</name>
</gene>
<dbReference type="AlphaFoldDB" id="A0A2G8TDQ6"/>
<reference evidence="2 3" key="1">
    <citation type="submission" date="2017-10" db="EMBL/GenBank/DDBJ databases">
        <title>Massilia psychrophilum sp. nov., a novel purple-pigmented bacterium isolated from Tianshan glacier, Xinjiang Municipality, China.</title>
        <authorList>
            <person name="Wang H."/>
        </authorList>
    </citation>
    <scope>NUCLEOTIDE SEQUENCE [LARGE SCALE GENOMIC DNA]</scope>
    <source>
        <strain evidence="2 3">JCM 30074</strain>
    </source>
</reference>
<accession>A0A2G8TDQ6</accession>
<dbReference type="Proteomes" id="UP000230390">
    <property type="component" value="Unassembled WGS sequence"/>
</dbReference>
<dbReference type="EMBL" id="PDOC01000009">
    <property type="protein sequence ID" value="PIL44186.1"/>
    <property type="molecule type" value="Genomic_DNA"/>
</dbReference>
<keyword evidence="1" id="KW-0472">Membrane</keyword>
<evidence type="ECO:0000313" key="2">
    <source>
        <dbReference type="EMBL" id="PIL44186.1"/>
    </source>
</evidence>
<dbReference type="RefSeq" id="WP_099789903.1">
    <property type="nucleotide sequence ID" value="NZ_JBHLYV010000017.1"/>
</dbReference>
<protein>
    <submittedName>
        <fullName evidence="2">Uncharacterized protein</fullName>
    </submittedName>
</protein>
<comment type="caution">
    <text evidence="2">The sequence shown here is derived from an EMBL/GenBank/DDBJ whole genome shotgun (WGS) entry which is preliminary data.</text>
</comment>
<organism evidence="2 3">
    <name type="scientific">Massilia eurypsychrophila</name>
    <dbReference type="NCBI Taxonomy" id="1485217"/>
    <lineage>
        <taxon>Bacteria</taxon>
        <taxon>Pseudomonadati</taxon>
        <taxon>Pseudomonadota</taxon>
        <taxon>Betaproteobacteria</taxon>
        <taxon>Burkholderiales</taxon>
        <taxon>Oxalobacteraceae</taxon>
        <taxon>Telluria group</taxon>
        <taxon>Massilia</taxon>
    </lineage>
</organism>